<name>A0A1I6U443_9EURY</name>
<sequence>MSFTRTWTVRFSDTDPFGIAHYPRMIDAIHESSDMLMESIGWPFWQLSQEEGFGLPLVSMDFDFVGQVNAGDTVEIEVTPTVGETSVQFEYTATHDGEVVFNGSEHRVCVPVGEDSGMEVPDGLRTALKTVDTRYDE</sequence>
<dbReference type="CDD" id="cd00586">
    <property type="entry name" value="4HBT"/>
    <property type="match status" value="1"/>
</dbReference>
<keyword evidence="2" id="KW-1185">Reference proteome</keyword>
<dbReference type="SUPFAM" id="SSF54637">
    <property type="entry name" value="Thioesterase/thiol ester dehydrase-isomerase"/>
    <property type="match status" value="1"/>
</dbReference>
<accession>A0A1I6U443</accession>
<dbReference type="Proteomes" id="UP000199199">
    <property type="component" value="Unassembled WGS sequence"/>
</dbReference>
<dbReference type="EMBL" id="FOZS01000004">
    <property type="protein sequence ID" value="SFS96279.1"/>
    <property type="molecule type" value="Genomic_DNA"/>
</dbReference>
<organism evidence="1 2">
    <name type="scientific">Halostagnicola kamekurae</name>
    <dbReference type="NCBI Taxonomy" id="619731"/>
    <lineage>
        <taxon>Archaea</taxon>
        <taxon>Methanobacteriati</taxon>
        <taxon>Methanobacteriota</taxon>
        <taxon>Stenosarchaea group</taxon>
        <taxon>Halobacteria</taxon>
        <taxon>Halobacteriales</taxon>
        <taxon>Natrialbaceae</taxon>
        <taxon>Halostagnicola</taxon>
    </lineage>
</organism>
<gene>
    <name evidence="1" type="ORF">SAMN04488556_3539</name>
</gene>
<proteinExistence type="predicted"/>
<protein>
    <submittedName>
        <fullName evidence="1">4-hydroxybenzoyl-CoA thioesterase</fullName>
    </submittedName>
</protein>
<dbReference type="InterPro" id="IPR029069">
    <property type="entry name" value="HotDog_dom_sf"/>
</dbReference>
<dbReference type="AlphaFoldDB" id="A0A1I6U443"/>
<evidence type="ECO:0000313" key="2">
    <source>
        <dbReference type="Proteomes" id="UP000199199"/>
    </source>
</evidence>
<evidence type="ECO:0000313" key="1">
    <source>
        <dbReference type="EMBL" id="SFS96279.1"/>
    </source>
</evidence>
<dbReference type="Gene3D" id="3.10.129.10">
    <property type="entry name" value="Hotdog Thioesterase"/>
    <property type="match status" value="1"/>
</dbReference>
<dbReference type="Pfam" id="PF13279">
    <property type="entry name" value="4HBT_2"/>
    <property type="match status" value="1"/>
</dbReference>
<reference evidence="2" key="1">
    <citation type="submission" date="2016-10" db="EMBL/GenBank/DDBJ databases">
        <authorList>
            <person name="Varghese N."/>
            <person name="Submissions S."/>
        </authorList>
    </citation>
    <scope>NUCLEOTIDE SEQUENCE [LARGE SCALE GENOMIC DNA]</scope>
    <source>
        <strain evidence="2">DSM 22427</strain>
    </source>
</reference>
<dbReference type="RefSeq" id="WP_092906537.1">
    <property type="nucleotide sequence ID" value="NZ_FOZS01000004.1"/>
</dbReference>
<dbReference type="OrthoDB" id="42004at2157"/>